<comment type="caution">
    <text evidence="2">The sequence shown here is derived from an EMBL/GenBank/DDBJ whole genome shotgun (WGS) entry which is preliminary data.</text>
</comment>
<evidence type="ECO:0000256" key="1">
    <source>
        <dbReference type="SAM" id="MobiDB-lite"/>
    </source>
</evidence>
<feature type="region of interest" description="Disordered" evidence="1">
    <location>
        <begin position="1"/>
        <end position="38"/>
    </location>
</feature>
<evidence type="ECO:0000313" key="2">
    <source>
        <dbReference type="EMBL" id="KAK8914021.1"/>
    </source>
</evidence>
<keyword evidence="3" id="KW-1185">Reference proteome</keyword>
<reference evidence="2 3" key="1">
    <citation type="journal article" date="2022" name="Nat. Plants">
        <title>Genomes of leafy and leafless Platanthera orchids illuminate the evolution of mycoheterotrophy.</title>
        <authorList>
            <person name="Li M.H."/>
            <person name="Liu K.W."/>
            <person name="Li Z."/>
            <person name="Lu H.C."/>
            <person name="Ye Q.L."/>
            <person name="Zhang D."/>
            <person name="Wang J.Y."/>
            <person name="Li Y.F."/>
            <person name="Zhong Z.M."/>
            <person name="Liu X."/>
            <person name="Yu X."/>
            <person name="Liu D.K."/>
            <person name="Tu X.D."/>
            <person name="Liu B."/>
            <person name="Hao Y."/>
            <person name="Liao X.Y."/>
            <person name="Jiang Y.T."/>
            <person name="Sun W.H."/>
            <person name="Chen J."/>
            <person name="Chen Y.Q."/>
            <person name="Ai Y."/>
            <person name="Zhai J.W."/>
            <person name="Wu S.S."/>
            <person name="Zhou Z."/>
            <person name="Hsiao Y.Y."/>
            <person name="Wu W.L."/>
            <person name="Chen Y.Y."/>
            <person name="Lin Y.F."/>
            <person name="Hsu J.L."/>
            <person name="Li C.Y."/>
            <person name="Wang Z.W."/>
            <person name="Zhao X."/>
            <person name="Zhong W.Y."/>
            <person name="Ma X.K."/>
            <person name="Ma L."/>
            <person name="Huang J."/>
            <person name="Chen G.Z."/>
            <person name="Huang M.Z."/>
            <person name="Huang L."/>
            <person name="Peng D.H."/>
            <person name="Luo Y.B."/>
            <person name="Zou S.Q."/>
            <person name="Chen S.P."/>
            <person name="Lan S."/>
            <person name="Tsai W.C."/>
            <person name="Van de Peer Y."/>
            <person name="Liu Z.J."/>
        </authorList>
    </citation>
    <scope>NUCLEOTIDE SEQUENCE [LARGE SCALE GENOMIC DNA]</scope>
    <source>
        <strain evidence="2">Lor287</strain>
    </source>
</reference>
<evidence type="ECO:0000313" key="3">
    <source>
        <dbReference type="Proteomes" id="UP001418222"/>
    </source>
</evidence>
<dbReference type="Proteomes" id="UP001418222">
    <property type="component" value="Unassembled WGS sequence"/>
</dbReference>
<protein>
    <submittedName>
        <fullName evidence="2">Uncharacterized protein</fullName>
    </submittedName>
</protein>
<dbReference type="AlphaFoldDB" id="A0AAP0AT38"/>
<proteinExistence type="predicted"/>
<dbReference type="EMBL" id="JBBWWQ010000021">
    <property type="protein sequence ID" value="KAK8914021.1"/>
    <property type="molecule type" value="Genomic_DNA"/>
</dbReference>
<gene>
    <name evidence="2" type="ORF">KSP39_PZI024187</name>
</gene>
<feature type="compositionally biased region" description="Low complexity" evidence="1">
    <location>
        <begin position="22"/>
        <end position="36"/>
    </location>
</feature>
<name>A0AAP0AT38_9ASPA</name>
<organism evidence="2 3">
    <name type="scientific">Platanthera zijinensis</name>
    <dbReference type="NCBI Taxonomy" id="2320716"/>
    <lineage>
        <taxon>Eukaryota</taxon>
        <taxon>Viridiplantae</taxon>
        <taxon>Streptophyta</taxon>
        <taxon>Embryophyta</taxon>
        <taxon>Tracheophyta</taxon>
        <taxon>Spermatophyta</taxon>
        <taxon>Magnoliopsida</taxon>
        <taxon>Liliopsida</taxon>
        <taxon>Asparagales</taxon>
        <taxon>Orchidaceae</taxon>
        <taxon>Orchidoideae</taxon>
        <taxon>Orchideae</taxon>
        <taxon>Orchidinae</taxon>
        <taxon>Platanthera</taxon>
    </lineage>
</organism>
<sequence length="51" mass="5502">MDNDDLRRGQPSCMPHSLRTASPSPSSPLTPFSYSPTVISPSPVIRTAAKF</sequence>
<accession>A0AAP0AT38</accession>